<dbReference type="Proteomes" id="UP001501009">
    <property type="component" value="Unassembled WGS sequence"/>
</dbReference>
<accession>A0ABP7JQB7</accession>
<organism evidence="2 3">
    <name type="scientific">Streptomyces coacervatus</name>
    <dbReference type="NCBI Taxonomy" id="647381"/>
    <lineage>
        <taxon>Bacteria</taxon>
        <taxon>Bacillati</taxon>
        <taxon>Actinomycetota</taxon>
        <taxon>Actinomycetes</taxon>
        <taxon>Kitasatosporales</taxon>
        <taxon>Streptomycetaceae</taxon>
        <taxon>Streptomyces</taxon>
    </lineage>
</organism>
<gene>
    <name evidence="2" type="ORF">GCM10022403_097830</name>
</gene>
<evidence type="ECO:0000313" key="3">
    <source>
        <dbReference type="Proteomes" id="UP001501009"/>
    </source>
</evidence>
<keyword evidence="3" id="KW-1185">Reference proteome</keyword>
<evidence type="ECO:0000256" key="1">
    <source>
        <dbReference type="SAM" id="MobiDB-lite"/>
    </source>
</evidence>
<dbReference type="EMBL" id="BAABDE010000052">
    <property type="protein sequence ID" value="GAA3850735.1"/>
    <property type="molecule type" value="Genomic_DNA"/>
</dbReference>
<evidence type="ECO:0000313" key="2">
    <source>
        <dbReference type="EMBL" id="GAA3850735.1"/>
    </source>
</evidence>
<name>A0ABP7JQB7_9ACTN</name>
<sequence>MAAWAGLATSSAAKETRAATAAASTADGRLRLKPVMCMGASQSLSKRFRFAPSEAARTVDTVWLDLGMFGISDEGRSVEQSGMTEKN</sequence>
<comment type="caution">
    <text evidence="2">The sequence shown here is derived from an EMBL/GenBank/DDBJ whole genome shotgun (WGS) entry which is preliminary data.</text>
</comment>
<feature type="region of interest" description="Disordered" evidence="1">
    <location>
        <begin position="1"/>
        <end position="25"/>
    </location>
</feature>
<proteinExistence type="predicted"/>
<protein>
    <submittedName>
        <fullName evidence="2">Uncharacterized protein</fullName>
    </submittedName>
</protein>
<reference evidence="3" key="1">
    <citation type="journal article" date="2019" name="Int. J. Syst. Evol. Microbiol.">
        <title>The Global Catalogue of Microorganisms (GCM) 10K type strain sequencing project: providing services to taxonomists for standard genome sequencing and annotation.</title>
        <authorList>
            <consortium name="The Broad Institute Genomics Platform"/>
            <consortium name="The Broad Institute Genome Sequencing Center for Infectious Disease"/>
            <person name="Wu L."/>
            <person name="Ma J."/>
        </authorList>
    </citation>
    <scope>NUCLEOTIDE SEQUENCE [LARGE SCALE GENOMIC DNA]</scope>
    <source>
        <strain evidence="3">JCM 17138</strain>
    </source>
</reference>